<dbReference type="EMBL" id="BK059093">
    <property type="protein sequence ID" value="DAE29203.1"/>
    <property type="molecule type" value="Genomic_DNA"/>
</dbReference>
<name>A0A8S5RDH1_9VIRU</name>
<sequence length="39" mass="4615">MKLIRSKIGYECLLAICRKLHPMKLELEYKNSSIRNSAY</sequence>
<accession>A0A8S5RDH1</accession>
<evidence type="ECO:0000313" key="1">
    <source>
        <dbReference type="EMBL" id="DAE29203.1"/>
    </source>
</evidence>
<protein>
    <submittedName>
        <fullName evidence="1">Uncharacterized protein</fullName>
    </submittedName>
</protein>
<proteinExistence type="predicted"/>
<organism evidence="1">
    <name type="scientific">virus sp. ctx9V1</name>
    <dbReference type="NCBI Taxonomy" id="2828001"/>
    <lineage>
        <taxon>Viruses</taxon>
    </lineage>
</organism>
<reference evidence="1" key="1">
    <citation type="journal article" date="2021" name="Proc. Natl. Acad. Sci. U.S.A.">
        <title>A Catalog of Tens of Thousands of Viruses from Human Metagenomes Reveals Hidden Associations with Chronic Diseases.</title>
        <authorList>
            <person name="Tisza M.J."/>
            <person name="Buck C.B."/>
        </authorList>
    </citation>
    <scope>NUCLEOTIDE SEQUENCE</scope>
    <source>
        <strain evidence="1">Ctx9V1</strain>
    </source>
</reference>